<reference evidence="3" key="1">
    <citation type="submission" date="2017-08" db="EMBL/GenBank/DDBJ databases">
        <authorList>
            <person name="Polle J.E."/>
            <person name="Barry K."/>
            <person name="Cushman J."/>
            <person name="Schmutz J."/>
            <person name="Tran D."/>
            <person name="Hathwaick L.T."/>
            <person name="Yim W.C."/>
            <person name="Jenkins J."/>
            <person name="Mckie-Krisberg Z.M."/>
            <person name="Prochnik S."/>
            <person name="Lindquist E."/>
            <person name="Dockter R.B."/>
            <person name="Adam C."/>
            <person name="Molina H."/>
            <person name="Bunkerborg J."/>
            <person name="Jin E."/>
            <person name="Buchheim M."/>
            <person name="Magnuson J."/>
        </authorList>
    </citation>
    <scope>NUCLEOTIDE SEQUENCE</scope>
    <source>
        <strain evidence="3">CCAP 19/18</strain>
    </source>
</reference>
<feature type="compositionally biased region" description="Pro residues" evidence="1">
    <location>
        <begin position="13"/>
        <end position="45"/>
    </location>
</feature>
<name>A0ABQ7G959_DUNSA</name>
<dbReference type="InterPro" id="IPR008528">
    <property type="entry name" value="unc-13_homologue"/>
</dbReference>
<organism evidence="3 4">
    <name type="scientific">Dunaliella salina</name>
    <name type="common">Green alga</name>
    <name type="synonym">Protococcus salinus</name>
    <dbReference type="NCBI Taxonomy" id="3046"/>
    <lineage>
        <taxon>Eukaryota</taxon>
        <taxon>Viridiplantae</taxon>
        <taxon>Chlorophyta</taxon>
        <taxon>core chlorophytes</taxon>
        <taxon>Chlorophyceae</taxon>
        <taxon>CS clade</taxon>
        <taxon>Chlamydomonadales</taxon>
        <taxon>Dunaliellaceae</taxon>
        <taxon>Dunaliella</taxon>
    </lineage>
</organism>
<evidence type="ECO:0000259" key="2">
    <source>
        <dbReference type="PROSITE" id="PS51259"/>
    </source>
</evidence>
<dbReference type="InterPro" id="IPR057984">
    <property type="entry name" value="PATROL1_C"/>
</dbReference>
<dbReference type="InterPro" id="IPR014772">
    <property type="entry name" value="Munc13_dom-2"/>
</dbReference>
<feature type="compositionally biased region" description="Basic and acidic residues" evidence="1">
    <location>
        <begin position="1"/>
        <end position="11"/>
    </location>
</feature>
<dbReference type="Proteomes" id="UP000815325">
    <property type="component" value="Unassembled WGS sequence"/>
</dbReference>
<comment type="caution">
    <text evidence="3">The sequence shown here is derived from an EMBL/GenBank/DDBJ whole genome shotgun (WGS) entry which is preliminary data.</text>
</comment>
<feature type="region of interest" description="Disordered" evidence="1">
    <location>
        <begin position="1"/>
        <end position="104"/>
    </location>
</feature>
<gene>
    <name evidence="3" type="ORF">DUNSADRAFT_13524</name>
</gene>
<feature type="domain" description="MHD2" evidence="2">
    <location>
        <begin position="942"/>
        <end position="1024"/>
    </location>
</feature>
<dbReference type="EMBL" id="MU069972">
    <property type="protein sequence ID" value="KAF5831144.1"/>
    <property type="molecule type" value="Genomic_DNA"/>
</dbReference>
<evidence type="ECO:0000313" key="4">
    <source>
        <dbReference type="Proteomes" id="UP000815325"/>
    </source>
</evidence>
<protein>
    <recommendedName>
        <fullName evidence="2">MHD2 domain-containing protein</fullName>
    </recommendedName>
</protein>
<proteinExistence type="predicted"/>
<evidence type="ECO:0000256" key="1">
    <source>
        <dbReference type="SAM" id="MobiDB-lite"/>
    </source>
</evidence>
<dbReference type="PROSITE" id="PS51259">
    <property type="entry name" value="MHD2"/>
    <property type="match status" value="1"/>
</dbReference>
<dbReference type="PANTHER" id="PTHR31280:SF2">
    <property type="entry name" value="PROTEIN UNC-13 HOMOLOG"/>
    <property type="match status" value="1"/>
</dbReference>
<accession>A0ABQ7G959</accession>
<dbReference type="Pfam" id="PF25761">
    <property type="entry name" value="TPR_PATROL1"/>
    <property type="match status" value="2"/>
</dbReference>
<dbReference type="PANTHER" id="PTHR31280">
    <property type="entry name" value="PROTEIN UNC-13 HOMOLOG"/>
    <property type="match status" value="1"/>
</dbReference>
<sequence length="1024" mass="110131">MWVHVCAHESKPFAPPPQNPFLSGPPPPPNPFLSPAPPPPPPNPFLPEKAVSGGGSVNFGQNQSNRPPPQHPISIHANAARAPRPPGFGEGLTNGTSPADAKSAVTELPPKLGLPILETGLEDKTLDDLAYHVFMACLGPSAHGKPQQGVSTHQLQQRQALAVCVREQLRISEPRTKVTHVLLSLLASGGSDWKPTRLCSLEGLSYLMNLARPGHFADTSSTKSDSEGAFDEFVRWRRSTGAVLHSAARLAVAPWQIGEKQDGGGPYGDQQAQAARKVLSRLCGALRRMDVGLEDEMDEDEYAEAAAATMREIEALACLPSIAPTEGAPTCVGWALPWALRVRVAEKLLFSVFSSPESSTFVEDAMPLTLFLETVVWPALGIEESLAVALNVWVHLRQYIVTGDISLSRLIKNMLAKLAATAPPQPTPGVWVSPNDQVTSEVRKVGVTNMVKRLSDYHAKFPHGKEGEMQAMLDVLAFAQRLDPKEADLGLAITELARGSACKQFGRAVGPILAATTSVEQVVLDTISIAQHVLEAEERTYAPLLGPHYPQQAGIQAGICQHLAETSAAIHAKLGKQLLLPWINSGPKLDPLVAKAFSAALKLDDKVAKTVATALDSPSTVQSAAMSKGAGGLASFCKWPLAEPLKIVTVEWASLQVERLNTWVTRQLQQEKWVAVNGQDGCAQSAVEALKLVEESLESLYSLGLPLHFEGGLGALDIMMSGIDSAMENFAQATMDKIGSTARVVPPTPPVTRFKKEVATKQESAEASLLANVGGVPPPPKKGQRVRIPGSKRWTSNNPSNSISLLDLVATFNFKSGKNPAGIFLESVPRVGTSPDYALINKALTTPVIICCLMSAQFLLGRLDTLAEAAYKHLQEPFAIVPASRHTGGDQPKYLTSSSRALTNALVHACNFLCCKAVYWDMRSAWCEHLYRHRVSGGAPFSTNIEPLLDGLNQVLADIGNQMPDNTRAFFAAELLKVVCEAYNRTLLDGGPCRWFSPEDVPALEADLQQLALLFEAEGEGLPR</sequence>
<keyword evidence="4" id="KW-1185">Reference proteome</keyword>
<evidence type="ECO:0000313" key="3">
    <source>
        <dbReference type="EMBL" id="KAF5831144.1"/>
    </source>
</evidence>